<name>A0A976N2Y6_9VIRU</name>
<evidence type="ECO:0000259" key="1">
    <source>
        <dbReference type="Pfam" id="PF23343"/>
    </source>
</evidence>
<evidence type="ECO:0000313" key="2">
    <source>
        <dbReference type="EMBL" id="UPW41931.1"/>
    </source>
</evidence>
<sequence>MPCYHPLKAFPVGLTDTGKRKMKVTSYDVEVVYQMFPDGPWYCSGSSDCPGAFRVLRSPLTVPCGQCIGCRMEYSRQWANRCMLELEYHDSSYFVTLTYNEEHVPRSYYGSPDSGEANPSLTLSKRDFQLFMKRLRKAFPDDKIRFFMCGEYGPTTFRPHYHAILFGLHLNDLVPFSKSEQGFVYYTSESLQRCWSVRSGQGCDTPLANYDPIGHILVANVTWETCAYTARYITKKLTGPAATFYSDFNIEPPFTLMSRKPGIARQYYDDHPDLYEFEYINVKTETGGRRFRPPRYFDKLYDLDQPEASAALKETRRKMAEEAQKAKLAQTSMSYLEYLQVEENAKLDAIKSLDRSEI</sequence>
<proteinExistence type="predicted"/>
<dbReference type="InterPro" id="IPR056906">
    <property type="entry name" value="ORF2/G2P_dom"/>
</dbReference>
<dbReference type="Pfam" id="PF23343">
    <property type="entry name" value="REP_ORF2-G2P"/>
    <property type="match status" value="1"/>
</dbReference>
<dbReference type="EMBL" id="OM869697">
    <property type="protein sequence ID" value="UPW41931.1"/>
    <property type="molecule type" value="Genomic_DNA"/>
</dbReference>
<feature type="domain" description="Replication-associated protein ORF2/G2P" evidence="1">
    <location>
        <begin position="93"/>
        <end position="236"/>
    </location>
</feature>
<protein>
    <submittedName>
        <fullName evidence="2">Replication initiator protein</fullName>
    </submittedName>
</protein>
<organism evidence="2">
    <name type="scientific">Dipodfec virus RodF1_66</name>
    <dbReference type="NCBI Taxonomy" id="2929307"/>
    <lineage>
        <taxon>Viruses</taxon>
        <taxon>Monodnaviria</taxon>
        <taxon>Sangervirae</taxon>
        <taxon>Phixviricota</taxon>
        <taxon>Malgrandaviricetes</taxon>
        <taxon>Petitvirales</taxon>
        <taxon>Microviridae</taxon>
    </lineage>
</organism>
<accession>A0A976N2Y6</accession>
<reference evidence="2" key="1">
    <citation type="submission" date="2022-02" db="EMBL/GenBank/DDBJ databases">
        <title>Towards deciphering the DNA virus diversity associated with rodent species in the families Cricetidae and Heteromyidae.</title>
        <authorList>
            <person name="Lund M."/>
            <person name="Larsen B.B."/>
            <person name="Gryseels S."/>
            <person name="Kraberger S."/>
            <person name="Rowsey D.M."/>
            <person name="Steger L."/>
            <person name="Yule K.M."/>
            <person name="Upham N.S."/>
            <person name="Worobey M."/>
            <person name="Van Doorslaer K."/>
            <person name="Varsani A."/>
        </authorList>
    </citation>
    <scope>NUCLEOTIDE SEQUENCE</scope>
    <source>
        <strain evidence="2">NeonRodF1_66</strain>
    </source>
</reference>